<dbReference type="VEuPathDB" id="FungiDB:H310_04763"/>
<name>A0A024UFV8_9STRA</name>
<evidence type="ECO:0000313" key="1">
    <source>
        <dbReference type="EMBL" id="ETW04503.1"/>
    </source>
</evidence>
<reference evidence="1" key="1">
    <citation type="submission" date="2013-12" db="EMBL/GenBank/DDBJ databases">
        <title>The Genome Sequence of Aphanomyces invadans NJM9701.</title>
        <authorList>
            <consortium name="The Broad Institute Genomics Platform"/>
            <person name="Russ C."/>
            <person name="Tyler B."/>
            <person name="van West P."/>
            <person name="Dieguez-Uribeondo J."/>
            <person name="Young S.K."/>
            <person name="Zeng Q."/>
            <person name="Gargeya S."/>
            <person name="Fitzgerald M."/>
            <person name="Abouelleil A."/>
            <person name="Alvarado L."/>
            <person name="Chapman S.B."/>
            <person name="Gainer-Dewar J."/>
            <person name="Goldberg J."/>
            <person name="Griggs A."/>
            <person name="Gujja S."/>
            <person name="Hansen M."/>
            <person name="Howarth C."/>
            <person name="Imamovic A."/>
            <person name="Ireland A."/>
            <person name="Larimer J."/>
            <person name="McCowan C."/>
            <person name="Murphy C."/>
            <person name="Pearson M."/>
            <person name="Poon T.W."/>
            <person name="Priest M."/>
            <person name="Roberts A."/>
            <person name="Saif S."/>
            <person name="Shea T."/>
            <person name="Sykes S."/>
            <person name="Wortman J."/>
            <person name="Nusbaum C."/>
            <person name="Birren B."/>
        </authorList>
    </citation>
    <scope>NUCLEOTIDE SEQUENCE [LARGE SCALE GENOMIC DNA]</scope>
    <source>
        <strain evidence="1">NJM9701</strain>
    </source>
</reference>
<dbReference type="RefSeq" id="XP_008867459.1">
    <property type="nucleotide sequence ID" value="XM_008869237.1"/>
</dbReference>
<dbReference type="GeneID" id="20081813"/>
<protein>
    <submittedName>
        <fullName evidence="1">Uncharacterized protein</fullName>
    </submittedName>
</protein>
<accession>A0A024UFV8</accession>
<organism evidence="1">
    <name type="scientific">Aphanomyces invadans</name>
    <dbReference type="NCBI Taxonomy" id="157072"/>
    <lineage>
        <taxon>Eukaryota</taxon>
        <taxon>Sar</taxon>
        <taxon>Stramenopiles</taxon>
        <taxon>Oomycota</taxon>
        <taxon>Saprolegniomycetes</taxon>
        <taxon>Saprolegniales</taxon>
        <taxon>Verrucalvaceae</taxon>
        <taxon>Aphanomyces</taxon>
    </lineage>
</organism>
<dbReference type="AlphaFoldDB" id="A0A024UFV8"/>
<gene>
    <name evidence="1" type="ORF">H310_04763</name>
</gene>
<sequence length="130" mass="14830">MSSRLQRKADWGCVMALLPAERSSPAFSSYVVSSMPMCSINPCGTSQESRGRMYPHVLPTKPSHPTWARTLHSLFVHSSPRQFFASTQCALHESANYVRYTRHIAASRLVRYGWWLSQTIVNVRSWNRSV</sequence>
<proteinExistence type="predicted"/>
<dbReference type="EMBL" id="KI913958">
    <property type="protein sequence ID" value="ETW04503.1"/>
    <property type="molecule type" value="Genomic_DNA"/>
</dbReference>